<organism evidence="6 7">
    <name type="scientific">Humibacter ginsenosidimutans</name>
    <dbReference type="NCBI Taxonomy" id="2599293"/>
    <lineage>
        <taxon>Bacteria</taxon>
        <taxon>Bacillati</taxon>
        <taxon>Actinomycetota</taxon>
        <taxon>Actinomycetes</taxon>
        <taxon>Micrococcales</taxon>
        <taxon>Microbacteriaceae</taxon>
        <taxon>Humibacter</taxon>
    </lineage>
</organism>
<dbReference type="PANTHER" id="PTHR43046:SF14">
    <property type="entry name" value="MUTT_NUDIX FAMILY PROTEIN"/>
    <property type="match status" value="1"/>
</dbReference>
<dbReference type="PRINTS" id="PR00502">
    <property type="entry name" value="NUDIXFAMILY"/>
</dbReference>
<keyword evidence="3 4" id="KW-0378">Hydrolase</keyword>
<dbReference type="EMBL" id="CP042305">
    <property type="protein sequence ID" value="QDZ14845.1"/>
    <property type="molecule type" value="Genomic_DNA"/>
</dbReference>
<evidence type="ECO:0000256" key="1">
    <source>
        <dbReference type="ARBA" id="ARBA00001946"/>
    </source>
</evidence>
<gene>
    <name evidence="6" type="ORF">FPZ11_08815</name>
</gene>
<comment type="similarity">
    <text evidence="2 4">Belongs to the Nudix hydrolase family.</text>
</comment>
<sequence>MRWPVSVKGVLFDDVGEVLLGLNDRDEWELIGGRLEHGEQPEEALVREFREESGLDVVPSGLVTAYCFDPVPGRTVLIVAYRCLLIGGRLRGSDEHSNVRFHPLPLPSSLALPHGYRHAIELCS</sequence>
<dbReference type="OrthoDB" id="9804442at2"/>
<keyword evidence="7" id="KW-1185">Reference proteome</keyword>
<dbReference type="PROSITE" id="PS00893">
    <property type="entry name" value="NUDIX_BOX"/>
    <property type="match status" value="1"/>
</dbReference>
<evidence type="ECO:0000259" key="5">
    <source>
        <dbReference type="PROSITE" id="PS51462"/>
    </source>
</evidence>
<dbReference type="Proteomes" id="UP000320216">
    <property type="component" value="Chromosome"/>
</dbReference>
<evidence type="ECO:0000313" key="6">
    <source>
        <dbReference type="EMBL" id="QDZ14845.1"/>
    </source>
</evidence>
<dbReference type="Gene3D" id="3.90.79.10">
    <property type="entry name" value="Nucleoside Triphosphate Pyrophosphohydrolase"/>
    <property type="match status" value="1"/>
</dbReference>
<dbReference type="Pfam" id="PF00293">
    <property type="entry name" value="NUDIX"/>
    <property type="match status" value="1"/>
</dbReference>
<evidence type="ECO:0000313" key="7">
    <source>
        <dbReference type="Proteomes" id="UP000320216"/>
    </source>
</evidence>
<proteinExistence type="inferred from homology"/>
<dbReference type="RefSeq" id="WP_146320116.1">
    <property type="nucleotide sequence ID" value="NZ_CP042305.1"/>
</dbReference>
<dbReference type="AlphaFoldDB" id="A0A5B8M4V9"/>
<dbReference type="KEGG" id="huw:FPZ11_08815"/>
<dbReference type="PANTHER" id="PTHR43046">
    <property type="entry name" value="GDP-MANNOSE MANNOSYL HYDROLASE"/>
    <property type="match status" value="1"/>
</dbReference>
<name>A0A5B8M4V9_9MICO</name>
<reference evidence="6 7" key="1">
    <citation type="submission" date="2019-07" db="EMBL/GenBank/DDBJ databases">
        <title>Full genome sequence of Humibacter sp. WJ7-1.</title>
        <authorList>
            <person name="Im W.-T."/>
        </authorList>
    </citation>
    <scope>NUCLEOTIDE SEQUENCE [LARGE SCALE GENOMIC DNA]</scope>
    <source>
        <strain evidence="6 7">WJ7-1</strain>
    </source>
</reference>
<evidence type="ECO:0000256" key="2">
    <source>
        <dbReference type="ARBA" id="ARBA00005582"/>
    </source>
</evidence>
<dbReference type="InterPro" id="IPR020476">
    <property type="entry name" value="Nudix_hydrolase"/>
</dbReference>
<dbReference type="InterPro" id="IPR015797">
    <property type="entry name" value="NUDIX_hydrolase-like_dom_sf"/>
</dbReference>
<dbReference type="SUPFAM" id="SSF55811">
    <property type="entry name" value="Nudix"/>
    <property type="match status" value="1"/>
</dbReference>
<comment type="cofactor">
    <cofactor evidence="1">
        <name>Mg(2+)</name>
        <dbReference type="ChEBI" id="CHEBI:18420"/>
    </cofactor>
</comment>
<accession>A0A5B8M4V9</accession>
<dbReference type="InterPro" id="IPR020084">
    <property type="entry name" value="NUDIX_hydrolase_CS"/>
</dbReference>
<dbReference type="InterPro" id="IPR000086">
    <property type="entry name" value="NUDIX_hydrolase_dom"/>
</dbReference>
<evidence type="ECO:0000256" key="3">
    <source>
        <dbReference type="ARBA" id="ARBA00022801"/>
    </source>
</evidence>
<protein>
    <submittedName>
        <fullName evidence="6">NUDIX domain-containing protein</fullName>
    </submittedName>
</protein>
<dbReference type="GO" id="GO:0016787">
    <property type="term" value="F:hydrolase activity"/>
    <property type="evidence" value="ECO:0007669"/>
    <property type="project" value="UniProtKB-KW"/>
</dbReference>
<feature type="domain" description="Nudix hydrolase" evidence="5">
    <location>
        <begin position="2"/>
        <end position="124"/>
    </location>
</feature>
<dbReference type="PROSITE" id="PS51462">
    <property type="entry name" value="NUDIX"/>
    <property type="match status" value="1"/>
</dbReference>
<evidence type="ECO:0000256" key="4">
    <source>
        <dbReference type="RuleBase" id="RU003476"/>
    </source>
</evidence>